<dbReference type="InterPro" id="IPR015421">
    <property type="entry name" value="PyrdxlP-dep_Trfase_major"/>
</dbReference>
<comment type="similarity">
    <text evidence="8">Belongs to the class-II pyridoxal-phosphate-dependent aminotransferase family. Histidinol-phosphate aminotransferase subfamily.</text>
</comment>
<evidence type="ECO:0000313" key="10">
    <source>
        <dbReference type="EMBL" id="OUP53750.1"/>
    </source>
</evidence>
<dbReference type="InterPro" id="IPR005861">
    <property type="entry name" value="HisP_aminotrans"/>
</dbReference>
<dbReference type="GO" id="GO:0030170">
    <property type="term" value="F:pyridoxal phosphate binding"/>
    <property type="evidence" value="ECO:0007669"/>
    <property type="project" value="InterPro"/>
</dbReference>
<dbReference type="InterPro" id="IPR004839">
    <property type="entry name" value="Aminotransferase_I/II_large"/>
</dbReference>
<dbReference type="PROSITE" id="PS00599">
    <property type="entry name" value="AA_TRANSFER_CLASS_2"/>
    <property type="match status" value="1"/>
</dbReference>
<dbReference type="InterPro" id="IPR050106">
    <property type="entry name" value="HistidinolP_aminotransfase"/>
</dbReference>
<feature type="modified residue" description="N6-(pyridoxal phosphate)lysine" evidence="8">
    <location>
        <position position="210"/>
    </location>
</feature>
<evidence type="ECO:0000256" key="5">
    <source>
        <dbReference type="ARBA" id="ARBA00022679"/>
    </source>
</evidence>
<dbReference type="CDD" id="cd00609">
    <property type="entry name" value="AAT_like"/>
    <property type="match status" value="1"/>
</dbReference>
<reference evidence="11" key="1">
    <citation type="submission" date="2017-04" db="EMBL/GenBank/DDBJ databases">
        <title>Function of individual gut microbiota members based on whole genome sequencing of pure cultures obtained from chicken caecum.</title>
        <authorList>
            <person name="Medvecky M."/>
            <person name="Cejkova D."/>
            <person name="Polansky O."/>
            <person name="Karasova D."/>
            <person name="Kubasova T."/>
            <person name="Cizek A."/>
            <person name="Rychlik I."/>
        </authorList>
    </citation>
    <scope>NUCLEOTIDE SEQUENCE [LARGE SCALE GENOMIC DNA]</scope>
    <source>
        <strain evidence="11">An180</strain>
    </source>
</reference>
<dbReference type="InterPro" id="IPR015424">
    <property type="entry name" value="PyrdxlP-dep_Trfase"/>
</dbReference>
<dbReference type="HAMAP" id="MF_01023">
    <property type="entry name" value="HisC_aminotrans_2"/>
    <property type="match status" value="1"/>
</dbReference>
<dbReference type="AlphaFoldDB" id="A0A1Y4LD00"/>
<dbReference type="InterPro" id="IPR001917">
    <property type="entry name" value="Aminotrans_II_pyridoxalP_BS"/>
</dbReference>
<evidence type="ECO:0000256" key="1">
    <source>
        <dbReference type="ARBA" id="ARBA00001933"/>
    </source>
</evidence>
<dbReference type="Proteomes" id="UP000195897">
    <property type="component" value="Unassembled WGS sequence"/>
</dbReference>
<evidence type="ECO:0000256" key="7">
    <source>
        <dbReference type="ARBA" id="ARBA00047481"/>
    </source>
</evidence>
<dbReference type="EMBL" id="NFKK01000003">
    <property type="protein sequence ID" value="OUP53750.1"/>
    <property type="molecule type" value="Genomic_DNA"/>
</dbReference>
<dbReference type="Gene3D" id="3.40.640.10">
    <property type="entry name" value="Type I PLP-dependent aspartate aminotransferase-like (Major domain)"/>
    <property type="match status" value="1"/>
</dbReference>
<feature type="domain" description="Aminotransferase class I/classII large" evidence="9">
    <location>
        <begin position="25"/>
        <end position="347"/>
    </location>
</feature>
<evidence type="ECO:0000256" key="3">
    <source>
        <dbReference type="ARBA" id="ARBA00011738"/>
    </source>
</evidence>
<dbReference type="NCBIfam" id="TIGR01141">
    <property type="entry name" value="hisC"/>
    <property type="match status" value="1"/>
</dbReference>
<keyword evidence="5 8" id="KW-0808">Transferase</keyword>
<comment type="subunit">
    <text evidence="3 8">Homodimer.</text>
</comment>
<comment type="caution">
    <text evidence="10">The sequence shown here is derived from an EMBL/GenBank/DDBJ whole genome shotgun (WGS) entry which is preliminary data.</text>
</comment>
<comment type="catalytic activity">
    <reaction evidence="7 8">
        <text>L-histidinol phosphate + 2-oxoglutarate = 3-(imidazol-4-yl)-2-oxopropyl phosphate + L-glutamate</text>
        <dbReference type="Rhea" id="RHEA:23744"/>
        <dbReference type="ChEBI" id="CHEBI:16810"/>
        <dbReference type="ChEBI" id="CHEBI:29985"/>
        <dbReference type="ChEBI" id="CHEBI:57766"/>
        <dbReference type="ChEBI" id="CHEBI:57980"/>
        <dbReference type="EC" id="2.6.1.9"/>
    </reaction>
</comment>
<dbReference type="GO" id="GO:0000105">
    <property type="term" value="P:L-histidine biosynthetic process"/>
    <property type="evidence" value="ECO:0007669"/>
    <property type="project" value="UniProtKB-UniRule"/>
</dbReference>
<organism evidence="10 11">
    <name type="scientific">Butyricicoccus pullicaecorum</name>
    <dbReference type="NCBI Taxonomy" id="501571"/>
    <lineage>
        <taxon>Bacteria</taxon>
        <taxon>Bacillati</taxon>
        <taxon>Bacillota</taxon>
        <taxon>Clostridia</taxon>
        <taxon>Eubacteriales</taxon>
        <taxon>Butyricicoccaceae</taxon>
        <taxon>Butyricicoccus</taxon>
    </lineage>
</organism>
<evidence type="ECO:0000256" key="8">
    <source>
        <dbReference type="HAMAP-Rule" id="MF_01023"/>
    </source>
</evidence>
<dbReference type="InterPro" id="IPR015422">
    <property type="entry name" value="PyrdxlP-dep_Trfase_small"/>
</dbReference>
<sequence>MAGNWRKNVREIAPYVPGEQSKDADLIKLNANENPYPPSPKVQEVFRSFDAAALRRYPDANSTELRHTLAEHFGVGDNQVFLGNGSDDVLALCFQTFFCSDEPILFPDVTYSFYPVWCSLFRIPFRKVPLTADYRIDPQDYAVQNGGVILPNPNAPTGIGEGLEFVETLLQNNPDSIVIIDEAYIDFGGTSCLPLLEKYENLVVVQTMSKSRSLAGMRVGYAIASPELIAALEAVKNSYNSYTMDMLTLDAATASVKDDAYFREICARVIQTRERSAQTFREMGFTVLPSQTNFLLVTHPEKSAKELFEKLRAQKIFVRYFNQPRVDNHLRVTIGTDDEMDKLFEALRNIM</sequence>
<evidence type="ECO:0000256" key="6">
    <source>
        <dbReference type="ARBA" id="ARBA00022898"/>
    </source>
</evidence>
<keyword evidence="8" id="KW-0368">Histidine biosynthesis</keyword>
<evidence type="ECO:0000313" key="11">
    <source>
        <dbReference type="Proteomes" id="UP000195897"/>
    </source>
</evidence>
<keyword evidence="6 8" id="KW-0663">Pyridoxal phosphate</keyword>
<evidence type="ECO:0000259" key="9">
    <source>
        <dbReference type="Pfam" id="PF00155"/>
    </source>
</evidence>
<name>A0A1Y4LD00_9FIRM</name>
<accession>A0A1Y4LD00</accession>
<dbReference type="PANTHER" id="PTHR43643">
    <property type="entry name" value="HISTIDINOL-PHOSPHATE AMINOTRANSFERASE 2"/>
    <property type="match status" value="1"/>
</dbReference>
<dbReference type="RefSeq" id="WP_087371065.1">
    <property type="nucleotide sequence ID" value="NZ_NFKK01000003.1"/>
</dbReference>
<dbReference type="UniPathway" id="UPA00031">
    <property type="reaction ID" value="UER00012"/>
</dbReference>
<keyword evidence="8" id="KW-0028">Amino-acid biosynthesis</keyword>
<gene>
    <name evidence="8" type="primary">hisC</name>
    <name evidence="10" type="ORF">B5F17_03970</name>
</gene>
<evidence type="ECO:0000256" key="4">
    <source>
        <dbReference type="ARBA" id="ARBA00022576"/>
    </source>
</evidence>
<evidence type="ECO:0000256" key="2">
    <source>
        <dbReference type="ARBA" id="ARBA00005011"/>
    </source>
</evidence>
<dbReference type="GO" id="GO:0004400">
    <property type="term" value="F:histidinol-phosphate transaminase activity"/>
    <property type="evidence" value="ECO:0007669"/>
    <property type="project" value="UniProtKB-UniRule"/>
</dbReference>
<dbReference type="EC" id="2.6.1.9" evidence="8"/>
<comment type="pathway">
    <text evidence="2 8">Amino-acid biosynthesis; L-histidine biosynthesis; L-histidine from 5-phospho-alpha-D-ribose 1-diphosphate: step 7/9.</text>
</comment>
<dbReference type="PANTHER" id="PTHR43643:SF3">
    <property type="entry name" value="HISTIDINOL-PHOSPHATE AMINOTRANSFERASE"/>
    <property type="match status" value="1"/>
</dbReference>
<dbReference type="Gene3D" id="3.90.1150.10">
    <property type="entry name" value="Aspartate Aminotransferase, domain 1"/>
    <property type="match status" value="1"/>
</dbReference>
<comment type="cofactor">
    <cofactor evidence="1 8">
        <name>pyridoxal 5'-phosphate</name>
        <dbReference type="ChEBI" id="CHEBI:597326"/>
    </cofactor>
</comment>
<dbReference type="Pfam" id="PF00155">
    <property type="entry name" value="Aminotran_1_2"/>
    <property type="match status" value="1"/>
</dbReference>
<keyword evidence="4 8" id="KW-0032">Aminotransferase</keyword>
<proteinExistence type="inferred from homology"/>
<protein>
    <recommendedName>
        <fullName evidence="8">Histidinol-phosphate aminotransferase</fullName>
        <ecNumber evidence="8">2.6.1.9</ecNumber>
    </recommendedName>
    <alternativeName>
        <fullName evidence="8">Imidazole acetol-phosphate transaminase</fullName>
    </alternativeName>
</protein>
<dbReference type="SUPFAM" id="SSF53383">
    <property type="entry name" value="PLP-dependent transferases"/>
    <property type="match status" value="1"/>
</dbReference>